<dbReference type="AlphaFoldDB" id="A0A3D8HZE9"/>
<comment type="caution">
    <text evidence="1">The sequence shown here is derived from an EMBL/GenBank/DDBJ whole genome shotgun (WGS) entry which is preliminary data.</text>
</comment>
<proteinExistence type="predicted"/>
<evidence type="ECO:0000313" key="2">
    <source>
        <dbReference type="Proteomes" id="UP000256379"/>
    </source>
</evidence>
<evidence type="ECO:0000313" key="1">
    <source>
        <dbReference type="EMBL" id="RDU58205.1"/>
    </source>
</evidence>
<protein>
    <submittedName>
        <fullName evidence="1">Uncharacterized protein</fullName>
    </submittedName>
</protein>
<sequence length="102" mass="9847">NGVVSGITKSASTNDTKRIGATLAMEIGAEKAGGIIGGGMQVATQSGMRAGGDFIAKQSANTLVGKATRKTLAKVGINVLGRIATGAATGATIGSGFPIAGT</sequence>
<reference evidence="1 2" key="1">
    <citation type="submission" date="2018-04" db="EMBL/GenBank/DDBJ databases">
        <title>Novel Campyloabacter and Helicobacter Species and Strains.</title>
        <authorList>
            <person name="Mannion A.J."/>
            <person name="Shen Z."/>
            <person name="Fox J.G."/>
        </authorList>
    </citation>
    <scope>NUCLEOTIDE SEQUENCE [LARGE SCALE GENOMIC DNA]</scope>
    <source>
        <strain evidence="1 2">MIT 17-337</strain>
    </source>
</reference>
<feature type="non-terminal residue" evidence="1">
    <location>
        <position position="102"/>
    </location>
</feature>
<organism evidence="1 2">
    <name type="scientific">Helicobacter didelphidarum</name>
    <dbReference type="NCBI Taxonomy" id="2040648"/>
    <lineage>
        <taxon>Bacteria</taxon>
        <taxon>Pseudomonadati</taxon>
        <taxon>Campylobacterota</taxon>
        <taxon>Epsilonproteobacteria</taxon>
        <taxon>Campylobacterales</taxon>
        <taxon>Helicobacteraceae</taxon>
        <taxon>Helicobacter</taxon>
    </lineage>
</organism>
<dbReference type="EMBL" id="NXLQ01000248">
    <property type="protein sequence ID" value="RDU58205.1"/>
    <property type="molecule type" value="Genomic_DNA"/>
</dbReference>
<gene>
    <name evidence="1" type="ORF">CQA53_12140</name>
</gene>
<dbReference type="RefSeq" id="WP_181882496.1">
    <property type="nucleotide sequence ID" value="NZ_NXLQ01000248.1"/>
</dbReference>
<keyword evidence="2" id="KW-1185">Reference proteome</keyword>
<accession>A0A3D8HZE9</accession>
<dbReference type="Proteomes" id="UP000256379">
    <property type="component" value="Unassembled WGS sequence"/>
</dbReference>
<name>A0A3D8HZE9_9HELI</name>
<feature type="non-terminal residue" evidence="1">
    <location>
        <position position="1"/>
    </location>
</feature>